<dbReference type="PANTHER" id="PTHR15034:SF5">
    <property type="entry name" value="DEATH DOMAIN-CONTAINING PROTEIN CRADD"/>
    <property type="match status" value="1"/>
</dbReference>
<protein>
    <submittedName>
        <fullName evidence="2">Caspase-2</fullName>
    </submittedName>
</protein>
<dbReference type="GO" id="GO:0042981">
    <property type="term" value="P:regulation of apoptotic process"/>
    <property type="evidence" value="ECO:0007669"/>
    <property type="project" value="InterPro"/>
</dbReference>
<accession>K1Q2N6</accession>
<evidence type="ECO:0000256" key="1">
    <source>
        <dbReference type="SAM" id="MobiDB-lite"/>
    </source>
</evidence>
<proteinExistence type="predicted"/>
<feature type="compositionally biased region" description="Basic and acidic residues" evidence="1">
    <location>
        <begin position="207"/>
        <end position="219"/>
    </location>
</feature>
<dbReference type="PROSITE" id="PS50209">
    <property type="entry name" value="CARD"/>
    <property type="match status" value="1"/>
</dbReference>
<dbReference type="SUPFAM" id="SSF47986">
    <property type="entry name" value="DEATH domain"/>
    <property type="match status" value="1"/>
</dbReference>
<dbReference type="Pfam" id="PF00619">
    <property type="entry name" value="CARD"/>
    <property type="match status" value="1"/>
</dbReference>
<dbReference type="InterPro" id="IPR037939">
    <property type="entry name" value="CRADD"/>
</dbReference>
<feature type="region of interest" description="Disordered" evidence="1">
    <location>
        <begin position="76"/>
        <end position="115"/>
    </location>
</feature>
<dbReference type="EMBL" id="JH816276">
    <property type="protein sequence ID" value="EKC30657.1"/>
    <property type="molecule type" value="Genomic_DNA"/>
</dbReference>
<sequence length="482" mass="54972">MNELRVRNLLLDRYNAKFFTLVHKISRPFSGTTCYSNNLACHPAAGDMRSALKIKIHNAINSAILVDSEDRGIFVGGRRRNRKKKRTKHVKTEKKKNKRSQSGKESTDMKNNSSKVVEHQQLLEEDTKPLIESGFCDSIVSFGDFIDLDLGRDLDREEDEEEDIPPLVDSGLTLAPLVQYSYAVPNIVDYIEQVETDNMPLFKKKPPVSEEKQLQEKQNENQQQKTTDENNQGQTKEPETQTLNENEVKEEHKTTQKKTEMTQEEVDSGTSSPAEDGKAMVISDEAKLKTTQDKPEGDEKQTLEEDGVSMQYQNDIDGVVIETEQKTTAVVTEQPAGQVQLNSKESSPLINKEDDLPYMEHSHKEAIRKNWTYLLENLMVDDLLDYLISHSIITENMKEEVEIQRTRREKATQLLFIVQKRGPKAFQILLDGLRECHMEFIADRVESSSTSKRAQSVWKLFRKLGMVSTPKRAAVQQLAEAA</sequence>
<dbReference type="InParanoid" id="K1Q2N6"/>
<dbReference type="PANTHER" id="PTHR15034">
    <property type="entry name" value="DEATH DOMAIN-CONTAINING PROTEIN CRADD"/>
    <property type="match status" value="1"/>
</dbReference>
<dbReference type="CDD" id="cd01671">
    <property type="entry name" value="CARD"/>
    <property type="match status" value="1"/>
</dbReference>
<organism evidence="2">
    <name type="scientific">Magallana gigas</name>
    <name type="common">Pacific oyster</name>
    <name type="synonym">Crassostrea gigas</name>
    <dbReference type="NCBI Taxonomy" id="29159"/>
    <lineage>
        <taxon>Eukaryota</taxon>
        <taxon>Metazoa</taxon>
        <taxon>Spiralia</taxon>
        <taxon>Lophotrochozoa</taxon>
        <taxon>Mollusca</taxon>
        <taxon>Bivalvia</taxon>
        <taxon>Autobranchia</taxon>
        <taxon>Pteriomorphia</taxon>
        <taxon>Ostreida</taxon>
        <taxon>Ostreoidea</taxon>
        <taxon>Ostreidae</taxon>
        <taxon>Magallana</taxon>
    </lineage>
</organism>
<feature type="region of interest" description="Disordered" evidence="1">
    <location>
        <begin position="201"/>
        <end position="280"/>
    </location>
</feature>
<dbReference type="InterPro" id="IPR001315">
    <property type="entry name" value="CARD"/>
</dbReference>
<name>K1Q2N6_MAGGI</name>
<dbReference type="AlphaFoldDB" id="K1Q2N6"/>
<reference evidence="2" key="1">
    <citation type="journal article" date="2012" name="Nature">
        <title>The oyster genome reveals stress adaptation and complexity of shell formation.</title>
        <authorList>
            <person name="Zhang G."/>
            <person name="Fang X."/>
            <person name="Guo X."/>
            <person name="Li L."/>
            <person name="Luo R."/>
            <person name="Xu F."/>
            <person name="Yang P."/>
            <person name="Zhang L."/>
            <person name="Wang X."/>
            <person name="Qi H."/>
            <person name="Xiong Z."/>
            <person name="Que H."/>
            <person name="Xie Y."/>
            <person name="Holland P.W."/>
            <person name="Paps J."/>
            <person name="Zhu Y."/>
            <person name="Wu F."/>
            <person name="Chen Y."/>
            <person name="Wang J."/>
            <person name="Peng C."/>
            <person name="Meng J."/>
            <person name="Yang L."/>
            <person name="Liu J."/>
            <person name="Wen B."/>
            <person name="Zhang N."/>
            <person name="Huang Z."/>
            <person name="Zhu Q."/>
            <person name="Feng Y."/>
            <person name="Mount A."/>
            <person name="Hedgecock D."/>
            <person name="Xu Z."/>
            <person name="Liu Y."/>
            <person name="Domazet-Loso T."/>
            <person name="Du Y."/>
            <person name="Sun X."/>
            <person name="Zhang S."/>
            <person name="Liu B."/>
            <person name="Cheng P."/>
            <person name="Jiang X."/>
            <person name="Li J."/>
            <person name="Fan D."/>
            <person name="Wang W."/>
            <person name="Fu W."/>
            <person name="Wang T."/>
            <person name="Wang B."/>
            <person name="Zhang J."/>
            <person name="Peng Z."/>
            <person name="Li Y."/>
            <person name="Li N."/>
            <person name="Wang J."/>
            <person name="Chen M."/>
            <person name="He Y."/>
            <person name="Tan F."/>
            <person name="Song X."/>
            <person name="Zheng Q."/>
            <person name="Huang R."/>
            <person name="Yang H."/>
            <person name="Du X."/>
            <person name="Chen L."/>
            <person name="Yang M."/>
            <person name="Gaffney P.M."/>
            <person name="Wang S."/>
            <person name="Luo L."/>
            <person name="She Z."/>
            <person name="Ming Y."/>
            <person name="Huang W."/>
            <person name="Zhang S."/>
            <person name="Huang B."/>
            <person name="Zhang Y."/>
            <person name="Qu T."/>
            <person name="Ni P."/>
            <person name="Miao G."/>
            <person name="Wang J."/>
            <person name="Wang Q."/>
            <person name="Steinberg C.E."/>
            <person name="Wang H."/>
            <person name="Li N."/>
            <person name="Qian L."/>
            <person name="Zhang G."/>
            <person name="Li Y."/>
            <person name="Yang H."/>
            <person name="Liu X."/>
            <person name="Wang J."/>
            <person name="Yin Y."/>
            <person name="Wang J."/>
        </authorList>
    </citation>
    <scope>NUCLEOTIDE SEQUENCE [LARGE SCALE GENOMIC DNA]</scope>
    <source>
        <strain evidence="2">05x7-T-G4-1.051#20</strain>
    </source>
</reference>
<feature type="compositionally biased region" description="Low complexity" evidence="1">
    <location>
        <begin position="220"/>
        <end position="232"/>
    </location>
</feature>
<dbReference type="GO" id="GO:0070513">
    <property type="term" value="F:death domain binding"/>
    <property type="evidence" value="ECO:0007669"/>
    <property type="project" value="InterPro"/>
</dbReference>
<evidence type="ECO:0000313" key="2">
    <source>
        <dbReference type="EMBL" id="EKC30657.1"/>
    </source>
</evidence>
<dbReference type="HOGENOM" id="CLU_566521_0_0_1"/>
<feature type="compositionally biased region" description="Basic residues" evidence="1">
    <location>
        <begin position="77"/>
        <end position="101"/>
    </location>
</feature>
<dbReference type="SMART" id="SM00114">
    <property type="entry name" value="CARD"/>
    <property type="match status" value="1"/>
</dbReference>
<dbReference type="InterPro" id="IPR011029">
    <property type="entry name" value="DEATH-like_dom_sf"/>
</dbReference>
<feature type="compositionally biased region" description="Basic and acidic residues" evidence="1">
    <location>
        <begin position="246"/>
        <end position="261"/>
    </location>
</feature>
<dbReference type="Gene3D" id="1.10.533.10">
    <property type="entry name" value="Death Domain, Fas"/>
    <property type="match status" value="1"/>
</dbReference>
<dbReference type="GO" id="GO:0002020">
    <property type="term" value="F:protease binding"/>
    <property type="evidence" value="ECO:0007669"/>
    <property type="project" value="InterPro"/>
</dbReference>
<gene>
    <name evidence="2" type="ORF">CGI_10014678</name>
</gene>